<comment type="caution">
    <text evidence="2">The sequence shown here is derived from an EMBL/GenBank/DDBJ whole genome shotgun (WGS) entry which is preliminary data.</text>
</comment>
<dbReference type="InterPro" id="IPR029058">
    <property type="entry name" value="AB_hydrolase_fold"/>
</dbReference>
<gene>
    <name evidence="2" type="ORF">O9K51_11422</name>
</gene>
<feature type="domain" description="AB hydrolase-1" evidence="1">
    <location>
        <begin position="105"/>
        <end position="361"/>
    </location>
</feature>
<evidence type="ECO:0000313" key="2">
    <source>
        <dbReference type="EMBL" id="KAJ6436047.1"/>
    </source>
</evidence>
<proteinExistence type="predicted"/>
<dbReference type="PANTHER" id="PTHR45763">
    <property type="entry name" value="HYDROLASE, ALPHA/BETA FOLD FAMILY PROTEIN, EXPRESSED-RELATED"/>
    <property type="match status" value="1"/>
</dbReference>
<dbReference type="EMBL" id="JAQHRD010000034">
    <property type="protein sequence ID" value="KAJ6436047.1"/>
    <property type="molecule type" value="Genomic_DNA"/>
</dbReference>
<dbReference type="InterPro" id="IPR000073">
    <property type="entry name" value="AB_hydrolase_1"/>
</dbReference>
<dbReference type="SUPFAM" id="SSF53474">
    <property type="entry name" value="alpha/beta-Hydrolases"/>
    <property type="match status" value="1"/>
</dbReference>
<dbReference type="PANTHER" id="PTHR45763:SF46">
    <property type="entry name" value="AB HYDROLASE-1 DOMAIN-CONTAINING PROTEIN"/>
    <property type="match status" value="1"/>
</dbReference>
<dbReference type="Gene3D" id="3.40.50.1820">
    <property type="entry name" value="alpha/beta hydrolase"/>
    <property type="match status" value="1"/>
</dbReference>
<dbReference type="AlphaFoldDB" id="A0AB34FB49"/>
<sequence>MGAASQPEVDLPLSASEWHTYQDHIPPLLKSIEVQGGTMQGRFFDYLIRYGAAAPMTTPLNDCAQQPLLVPRILPTVSDAKSEEFVLSDNRKLGVAYFGAATGAPVFYLHGYPGCRLSGAFFDAPGKKLGARIIAVDRPGIGNSSPQPGRVLLDLANDVRELAEQLNFRSYGIIGVSGGGPYALACAHSLPVENLKGVSIIGGMGPIELGTKGMSWGNWFTFTGLIYFPFIIRWLQNKVVRLLDKMTNEKLVEAVQGKLSDKSASWLGSDLMILKDPESFSTMLDLYREHFKQGVDGYMEDGYVLTRDWGFRLEDIPASIPIQLWYSRKDINVPLHMGEAIAARLRYPPDFYVEEDETHLNLVLKYSADALERLLEKM</sequence>
<keyword evidence="3" id="KW-1185">Reference proteome</keyword>
<dbReference type="Proteomes" id="UP001163105">
    <property type="component" value="Unassembled WGS sequence"/>
</dbReference>
<reference evidence="2" key="1">
    <citation type="submission" date="2023-01" db="EMBL/GenBank/DDBJ databases">
        <title>The growth and conidiation of Purpureocillium lavendulum are regulated by nitrogen source and histone H3K14 acetylation.</title>
        <authorList>
            <person name="Tang P."/>
            <person name="Han J."/>
            <person name="Zhang C."/>
            <person name="Tang P."/>
            <person name="Qi F."/>
            <person name="Zhang K."/>
            <person name="Liang L."/>
        </authorList>
    </citation>
    <scope>NUCLEOTIDE SEQUENCE</scope>
    <source>
        <strain evidence="2">YMF1.00683</strain>
    </source>
</reference>
<accession>A0AB34FB49</accession>
<name>A0AB34FB49_9HYPO</name>
<organism evidence="2 3">
    <name type="scientific">Purpureocillium lavendulum</name>
    <dbReference type="NCBI Taxonomy" id="1247861"/>
    <lineage>
        <taxon>Eukaryota</taxon>
        <taxon>Fungi</taxon>
        <taxon>Dikarya</taxon>
        <taxon>Ascomycota</taxon>
        <taxon>Pezizomycotina</taxon>
        <taxon>Sordariomycetes</taxon>
        <taxon>Hypocreomycetidae</taxon>
        <taxon>Hypocreales</taxon>
        <taxon>Ophiocordycipitaceae</taxon>
        <taxon>Purpureocillium</taxon>
    </lineage>
</organism>
<dbReference type="Pfam" id="PF00561">
    <property type="entry name" value="Abhydrolase_1"/>
    <property type="match status" value="1"/>
</dbReference>
<protein>
    <recommendedName>
        <fullName evidence="1">AB hydrolase-1 domain-containing protein</fullName>
    </recommendedName>
</protein>
<evidence type="ECO:0000259" key="1">
    <source>
        <dbReference type="Pfam" id="PF00561"/>
    </source>
</evidence>
<evidence type="ECO:0000313" key="3">
    <source>
        <dbReference type="Proteomes" id="UP001163105"/>
    </source>
</evidence>